<keyword evidence="7 8" id="KW-0472">Membrane</keyword>
<organism evidence="10 11">
    <name type="scientific">Ceratocystis fimbriata f. sp. platani</name>
    <dbReference type="NCBI Taxonomy" id="88771"/>
    <lineage>
        <taxon>Eukaryota</taxon>
        <taxon>Fungi</taxon>
        <taxon>Dikarya</taxon>
        <taxon>Ascomycota</taxon>
        <taxon>Pezizomycotina</taxon>
        <taxon>Sordariomycetes</taxon>
        <taxon>Hypocreomycetidae</taxon>
        <taxon>Microascales</taxon>
        <taxon>Ceratocystidaceae</taxon>
        <taxon>Ceratocystis</taxon>
    </lineage>
</organism>
<feature type="compositionally biased region" description="Polar residues" evidence="9">
    <location>
        <begin position="409"/>
        <end position="419"/>
    </location>
</feature>
<keyword evidence="11" id="KW-1185">Reference proteome</keyword>
<dbReference type="OrthoDB" id="5197598at2759"/>
<evidence type="ECO:0000256" key="2">
    <source>
        <dbReference type="ARBA" id="ARBA00010892"/>
    </source>
</evidence>
<comment type="similarity">
    <text evidence="2 8">Belongs to the NiCoT transporter (TC 2.A.52) family.</text>
</comment>
<feature type="transmembrane region" description="Helical" evidence="8">
    <location>
        <begin position="137"/>
        <end position="160"/>
    </location>
</feature>
<feature type="transmembrane region" description="Helical" evidence="8">
    <location>
        <begin position="340"/>
        <end position="363"/>
    </location>
</feature>
<dbReference type="PANTHER" id="PTHR31611:SF0">
    <property type="entry name" value="HIGH-AFFINITY NICKEL TRANSPORT PROTEIN NIC1"/>
    <property type="match status" value="1"/>
</dbReference>
<reference evidence="10 11" key="1">
    <citation type="submission" date="2015-04" db="EMBL/GenBank/DDBJ databases">
        <title>Genome sequence of Ceratocystis platani, a major pathogen of plane trees.</title>
        <authorList>
            <person name="Belbahri L."/>
        </authorList>
    </citation>
    <scope>NUCLEOTIDE SEQUENCE [LARGE SCALE GENOMIC DNA]</scope>
    <source>
        <strain evidence="10 11">CFO</strain>
    </source>
</reference>
<sequence>MSFRIQRSDLKKALPWVRISHTVKGIPVASIRIILCLVLVNLIVWAAVAYPLHTHPKLIGNAALSYTLGLRHALDADHISAIDLTTRRLIASGQRPVTVGTFFSLGHSTIVIITCIVLAATSGALRDRFGDFTRVGNIIGTSVSAVFLLILCFGNMWVLYKLVTNLHNVLEARRQGHSGNDAGFIDSDGAARELHLDSPGFLASVFRKLFVLIDRPWKMYPLGVLFGLGFDTSSEVALLGISSIQAMRGTSLWLILIFPALFTSGMCMLDTTDGALMMALYTSKAFSRDRVAILYYSIVLTAITVVVALFIGVVQVLNLIQNTAEPEGPFWDGLTNLSDHFDIVGGSICGLFLVVGVGSIFLYRPWRRRVERDMPAYVRSDAPIPGQPDESEEGLIGDAEPLPGKKAVATTSTRAAEGV</sequence>
<feature type="transmembrane region" description="Helical" evidence="8">
    <location>
        <begin position="293"/>
        <end position="320"/>
    </location>
</feature>
<dbReference type="GO" id="GO:0015099">
    <property type="term" value="F:nickel cation transmembrane transporter activity"/>
    <property type="evidence" value="ECO:0007669"/>
    <property type="project" value="UniProtKB-UniRule"/>
</dbReference>
<dbReference type="InterPro" id="IPR004688">
    <property type="entry name" value="Ni/Co_transpt"/>
</dbReference>
<evidence type="ECO:0000256" key="8">
    <source>
        <dbReference type="RuleBase" id="RU362101"/>
    </source>
</evidence>
<comment type="caution">
    <text evidence="10">The sequence shown here is derived from an EMBL/GenBank/DDBJ whole genome shotgun (WGS) entry which is preliminary data.</text>
</comment>
<protein>
    <recommendedName>
        <fullName evidence="8">Nickel/cobalt efflux system</fullName>
    </recommendedName>
</protein>
<gene>
    <name evidence="10" type="primary">nic1</name>
    <name evidence="10" type="ORF">CFO_g4611</name>
</gene>
<evidence type="ECO:0000256" key="1">
    <source>
        <dbReference type="ARBA" id="ARBA00004127"/>
    </source>
</evidence>
<proteinExistence type="inferred from homology"/>
<evidence type="ECO:0000256" key="4">
    <source>
        <dbReference type="ARBA" id="ARBA00022596"/>
    </source>
</evidence>
<evidence type="ECO:0000313" key="10">
    <source>
        <dbReference type="EMBL" id="KKF93017.1"/>
    </source>
</evidence>
<accession>A0A0F8CQK3</accession>
<keyword evidence="3 8" id="KW-0813">Transport</keyword>
<feature type="transmembrane region" description="Helical" evidence="8">
    <location>
        <begin position="21"/>
        <end position="48"/>
    </location>
</feature>
<evidence type="ECO:0000313" key="11">
    <source>
        <dbReference type="Proteomes" id="UP000034841"/>
    </source>
</evidence>
<evidence type="ECO:0000256" key="7">
    <source>
        <dbReference type="ARBA" id="ARBA00023136"/>
    </source>
</evidence>
<evidence type="ECO:0000256" key="5">
    <source>
        <dbReference type="ARBA" id="ARBA00022692"/>
    </source>
</evidence>
<dbReference type="PANTHER" id="PTHR31611">
    <property type="entry name" value="HIGH-AFFINITY NICKEL TRANSPORT PROTEIN NIC1"/>
    <property type="match status" value="1"/>
</dbReference>
<dbReference type="AlphaFoldDB" id="A0A0F8CQK3"/>
<dbReference type="GO" id="GO:0012505">
    <property type="term" value="C:endomembrane system"/>
    <property type="evidence" value="ECO:0007669"/>
    <property type="project" value="UniProtKB-SubCell"/>
</dbReference>
<comment type="subcellular location">
    <subcellularLocation>
        <location evidence="8">Cell membrane</location>
        <topology evidence="8">Multi-pass membrane protein</topology>
    </subcellularLocation>
    <subcellularLocation>
        <location evidence="1">Endomembrane system</location>
        <topology evidence="1">Multi-pass membrane protein</topology>
    </subcellularLocation>
</comment>
<dbReference type="InterPro" id="IPR011541">
    <property type="entry name" value="Ni/Co_transpt_high_affinity"/>
</dbReference>
<keyword evidence="6 8" id="KW-1133">Transmembrane helix</keyword>
<dbReference type="GO" id="GO:0005886">
    <property type="term" value="C:plasma membrane"/>
    <property type="evidence" value="ECO:0007669"/>
    <property type="project" value="UniProtKB-SubCell"/>
</dbReference>
<feature type="transmembrane region" description="Helical" evidence="8">
    <location>
        <begin position="102"/>
        <end position="125"/>
    </location>
</feature>
<evidence type="ECO:0000256" key="3">
    <source>
        <dbReference type="ARBA" id="ARBA00022448"/>
    </source>
</evidence>
<name>A0A0F8CQK3_CERFI</name>
<keyword evidence="4" id="KW-0533">Nickel</keyword>
<keyword evidence="5 8" id="KW-0812">Transmembrane</keyword>
<dbReference type="Proteomes" id="UP000034841">
    <property type="component" value="Unassembled WGS sequence"/>
</dbReference>
<feature type="transmembrane region" description="Helical" evidence="8">
    <location>
        <begin position="252"/>
        <end position="281"/>
    </location>
</feature>
<dbReference type="Pfam" id="PF03824">
    <property type="entry name" value="NicO"/>
    <property type="match status" value="1"/>
</dbReference>
<evidence type="ECO:0000256" key="6">
    <source>
        <dbReference type="ARBA" id="ARBA00022989"/>
    </source>
</evidence>
<feature type="region of interest" description="Disordered" evidence="9">
    <location>
        <begin position="380"/>
        <end position="419"/>
    </location>
</feature>
<evidence type="ECO:0000256" key="9">
    <source>
        <dbReference type="SAM" id="MobiDB-lite"/>
    </source>
</evidence>
<dbReference type="EMBL" id="LBBL01000286">
    <property type="protein sequence ID" value="KKF93017.1"/>
    <property type="molecule type" value="Genomic_DNA"/>
</dbReference>